<protein>
    <recommendedName>
        <fullName evidence="6">RING-type domain-containing protein</fullName>
    </recommendedName>
</protein>
<feature type="coiled-coil region" evidence="5">
    <location>
        <begin position="131"/>
        <end position="186"/>
    </location>
</feature>
<evidence type="ECO:0000313" key="8">
    <source>
        <dbReference type="Proteomes" id="UP001472677"/>
    </source>
</evidence>
<dbReference type="PROSITE" id="PS50089">
    <property type="entry name" value="ZF_RING_2"/>
    <property type="match status" value="1"/>
</dbReference>
<accession>A0ABR2CSS4</accession>
<proteinExistence type="predicted"/>
<evidence type="ECO:0000256" key="1">
    <source>
        <dbReference type="ARBA" id="ARBA00022723"/>
    </source>
</evidence>
<reference evidence="7 8" key="1">
    <citation type="journal article" date="2024" name="G3 (Bethesda)">
        <title>Genome assembly of Hibiscus sabdariffa L. provides insights into metabolisms of medicinal natural products.</title>
        <authorList>
            <person name="Kim T."/>
        </authorList>
    </citation>
    <scope>NUCLEOTIDE SEQUENCE [LARGE SCALE GENOMIC DNA]</scope>
    <source>
        <strain evidence="7">TK-2024</strain>
        <tissue evidence="7">Old leaves</tissue>
    </source>
</reference>
<dbReference type="PIRSF" id="PIRSF036836">
    <property type="entry name" value="RNase_bind_SBP1"/>
    <property type="match status" value="1"/>
</dbReference>
<dbReference type="PANTHER" id="PTHR42647">
    <property type="entry name" value="SBP (S-RIBONUCLEASE BINDING PROTEIN) FAMILY PROTEIN"/>
    <property type="match status" value="1"/>
</dbReference>
<dbReference type="PANTHER" id="PTHR42647:SF6">
    <property type="entry name" value="RING-TYPE DOMAIN-CONTAINING PROTEIN"/>
    <property type="match status" value="1"/>
</dbReference>
<dbReference type="EMBL" id="JBBPBM010000045">
    <property type="protein sequence ID" value="KAK8522225.1"/>
    <property type="molecule type" value="Genomic_DNA"/>
</dbReference>
<gene>
    <name evidence="7" type="ORF">V6N12_055943</name>
</gene>
<keyword evidence="8" id="KW-1185">Reference proteome</keyword>
<evidence type="ECO:0000313" key="7">
    <source>
        <dbReference type="EMBL" id="KAK8522225.1"/>
    </source>
</evidence>
<evidence type="ECO:0000256" key="3">
    <source>
        <dbReference type="ARBA" id="ARBA00022833"/>
    </source>
</evidence>
<sequence length="274" mass="30949">MAVQAQLYSDNIGFPLCGSLDLIDNGCGVGAGAGFNQYGGFSVQQLSNVQQLQQQQQQQFQYLQNQQQGNQNLESLMFSQNMVSQVEKQRHEIDQFVKSQNERLRLLLQEQRKQQLAVLAKKIESRACVLLNQKDQEIAKATSKAMELQNLLGRLEMESQAWQRVAQENEAMVVSLNNRLQQLQEEASCRFNNGVDDAESCCECQDKDENNKEATETEENNQRRMVCKCCNHRGSSVLFLPCRHLCSCKDCAVFLDSCPVCRTAKKGSIEALVP</sequence>
<dbReference type="Pfam" id="PF13920">
    <property type="entry name" value="zf-C3HC4_3"/>
    <property type="match status" value="1"/>
</dbReference>
<keyword evidence="5" id="KW-0175">Coiled coil</keyword>
<evidence type="ECO:0000259" key="6">
    <source>
        <dbReference type="PROSITE" id="PS50089"/>
    </source>
</evidence>
<keyword evidence="1" id="KW-0479">Metal-binding</keyword>
<evidence type="ECO:0000256" key="5">
    <source>
        <dbReference type="SAM" id="Coils"/>
    </source>
</evidence>
<keyword evidence="3" id="KW-0862">Zinc</keyword>
<dbReference type="InterPro" id="IPR013083">
    <property type="entry name" value="Znf_RING/FYVE/PHD"/>
</dbReference>
<name>A0ABR2CSS4_9ROSI</name>
<evidence type="ECO:0000256" key="2">
    <source>
        <dbReference type="ARBA" id="ARBA00022771"/>
    </source>
</evidence>
<organism evidence="7 8">
    <name type="scientific">Hibiscus sabdariffa</name>
    <name type="common">roselle</name>
    <dbReference type="NCBI Taxonomy" id="183260"/>
    <lineage>
        <taxon>Eukaryota</taxon>
        <taxon>Viridiplantae</taxon>
        <taxon>Streptophyta</taxon>
        <taxon>Embryophyta</taxon>
        <taxon>Tracheophyta</taxon>
        <taxon>Spermatophyta</taxon>
        <taxon>Magnoliopsida</taxon>
        <taxon>eudicotyledons</taxon>
        <taxon>Gunneridae</taxon>
        <taxon>Pentapetalae</taxon>
        <taxon>rosids</taxon>
        <taxon>malvids</taxon>
        <taxon>Malvales</taxon>
        <taxon>Malvaceae</taxon>
        <taxon>Malvoideae</taxon>
        <taxon>Hibiscus</taxon>
    </lineage>
</organism>
<dbReference type="InterPro" id="IPR001841">
    <property type="entry name" value="Znf_RING"/>
</dbReference>
<feature type="domain" description="RING-type" evidence="6">
    <location>
        <begin position="227"/>
        <end position="262"/>
    </location>
</feature>
<keyword evidence="2 4" id="KW-0863">Zinc-finger</keyword>
<comment type="caution">
    <text evidence="7">The sequence shown here is derived from an EMBL/GenBank/DDBJ whole genome shotgun (WGS) entry which is preliminary data.</text>
</comment>
<dbReference type="Proteomes" id="UP001472677">
    <property type="component" value="Unassembled WGS sequence"/>
</dbReference>
<evidence type="ECO:0000256" key="4">
    <source>
        <dbReference type="PROSITE-ProRule" id="PRU00175"/>
    </source>
</evidence>
<dbReference type="Gene3D" id="3.30.40.10">
    <property type="entry name" value="Zinc/RING finger domain, C3HC4 (zinc finger)"/>
    <property type="match status" value="1"/>
</dbReference>